<name>A0ABN8RF68_9CNID</name>
<sequence length="143" mass="15677">VKRQKRNVVFQFRKMISCATGRSFWAYLPYGCYCGLGGSGIPVDDTDSSWPGATLLVADAAKLMMTVMIKYTENESVSLVPYGSGINDLDALAVLHQTTIVDVEFVSATEKQLVALPGQRMIKRTNLGVSETEGNINVWVLIK</sequence>
<comment type="caution">
    <text evidence="12">The sequence shown here is derived from an EMBL/GenBank/DDBJ whole genome shotgun (WGS) entry which is preliminary data.</text>
</comment>
<keyword evidence="13" id="KW-1185">Reference proteome</keyword>
<evidence type="ECO:0000256" key="9">
    <source>
        <dbReference type="ARBA" id="ARBA00023098"/>
    </source>
</evidence>
<evidence type="ECO:0000256" key="1">
    <source>
        <dbReference type="ARBA" id="ARBA00001913"/>
    </source>
</evidence>
<keyword evidence="7" id="KW-0106">Calcium</keyword>
<evidence type="ECO:0000256" key="6">
    <source>
        <dbReference type="ARBA" id="ARBA00022801"/>
    </source>
</evidence>
<dbReference type="EMBL" id="CALNXK010000218">
    <property type="protein sequence ID" value="CAH3176883.1"/>
    <property type="molecule type" value="Genomic_DNA"/>
</dbReference>
<comment type="cofactor">
    <cofactor evidence="1">
        <name>Ca(2+)</name>
        <dbReference type="ChEBI" id="CHEBI:29108"/>
    </cofactor>
</comment>
<dbReference type="CDD" id="cd00125">
    <property type="entry name" value="PLA2c"/>
    <property type="match status" value="1"/>
</dbReference>
<keyword evidence="4" id="KW-0964">Secreted</keyword>
<evidence type="ECO:0000256" key="2">
    <source>
        <dbReference type="ARBA" id="ARBA00004613"/>
    </source>
</evidence>
<organism evidence="12 13">
    <name type="scientific">Porites lobata</name>
    <dbReference type="NCBI Taxonomy" id="104759"/>
    <lineage>
        <taxon>Eukaryota</taxon>
        <taxon>Metazoa</taxon>
        <taxon>Cnidaria</taxon>
        <taxon>Anthozoa</taxon>
        <taxon>Hexacorallia</taxon>
        <taxon>Scleractinia</taxon>
        <taxon>Fungiina</taxon>
        <taxon>Poritidae</taxon>
        <taxon>Porites</taxon>
    </lineage>
</organism>
<dbReference type="InterPro" id="IPR016090">
    <property type="entry name" value="PLA2-like_dom"/>
</dbReference>
<feature type="non-terminal residue" evidence="12">
    <location>
        <position position="1"/>
    </location>
</feature>
<reference evidence="12 13" key="1">
    <citation type="submission" date="2022-05" db="EMBL/GenBank/DDBJ databases">
        <authorList>
            <consortium name="Genoscope - CEA"/>
            <person name="William W."/>
        </authorList>
    </citation>
    <scope>NUCLEOTIDE SEQUENCE [LARGE SCALE GENOMIC DNA]</scope>
</reference>
<dbReference type="SUPFAM" id="SSF48619">
    <property type="entry name" value="Phospholipase A2, PLA2"/>
    <property type="match status" value="1"/>
</dbReference>
<evidence type="ECO:0000256" key="4">
    <source>
        <dbReference type="ARBA" id="ARBA00022525"/>
    </source>
</evidence>
<keyword evidence="9" id="KW-0443">Lipid metabolism</keyword>
<dbReference type="PRINTS" id="PR00389">
    <property type="entry name" value="PHPHLIPASEA2"/>
</dbReference>
<dbReference type="Pfam" id="PF00068">
    <property type="entry name" value="Phospholip_A2_1"/>
    <property type="match status" value="1"/>
</dbReference>
<dbReference type="InterPro" id="IPR036444">
    <property type="entry name" value="PLipase_A2_dom_sf"/>
</dbReference>
<evidence type="ECO:0000256" key="3">
    <source>
        <dbReference type="ARBA" id="ARBA00013278"/>
    </source>
</evidence>
<comment type="similarity">
    <text evidence="10">Belongs to the phospholipase A2 family.</text>
</comment>
<dbReference type="InterPro" id="IPR001211">
    <property type="entry name" value="PLA2"/>
</dbReference>
<evidence type="ECO:0000256" key="7">
    <source>
        <dbReference type="ARBA" id="ARBA00022837"/>
    </source>
</evidence>
<feature type="domain" description="Phospholipase A2-like central" evidence="11">
    <location>
        <begin position="8"/>
        <end position="96"/>
    </location>
</feature>
<keyword evidence="6" id="KW-0378">Hydrolase</keyword>
<comment type="subcellular location">
    <subcellularLocation>
        <location evidence="2">Secreted</location>
    </subcellularLocation>
</comment>
<dbReference type="EC" id="3.1.1.4" evidence="3"/>
<evidence type="ECO:0000256" key="5">
    <source>
        <dbReference type="ARBA" id="ARBA00022723"/>
    </source>
</evidence>
<gene>
    <name evidence="12" type="ORF">PLOB_00018518</name>
</gene>
<evidence type="ECO:0000256" key="8">
    <source>
        <dbReference type="ARBA" id="ARBA00022963"/>
    </source>
</evidence>
<keyword evidence="5" id="KW-0479">Metal-binding</keyword>
<dbReference type="PANTHER" id="PTHR11716:SF47">
    <property type="entry name" value="PHOSPHOLIPASE A2-ALPHA"/>
    <property type="match status" value="1"/>
</dbReference>
<evidence type="ECO:0000259" key="11">
    <source>
        <dbReference type="SMART" id="SM00085"/>
    </source>
</evidence>
<evidence type="ECO:0000313" key="13">
    <source>
        <dbReference type="Proteomes" id="UP001159405"/>
    </source>
</evidence>
<dbReference type="Gene3D" id="1.20.90.10">
    <property type="entry name" value="Phospholipase A2 domain"/>
    <property type="match status" value="1"/>
</dbReference>
<dbReference type="SMART" id="SM00085">
    <property type="entry name" value="PA2c"/>
    <property type="match status" value="1"/>
</dbReference>
<dbReference type="Proteomes" id="UP001159405">
    <property type="component" value="Unassembled WGS sequence"/>
</dbReference>
<keyword evidence="8" id="KW-0442">Lipid degradation</keyword>
<evidence type="ECO:0000313" key="12">
    <source>
        <dbReference type="EMBL" id="CAH3176883.1"/>
    </source>
</evidence>
<evidence type="ECO:0000256" key="10">
    <source>
        <dbReference type="RuleBase" id="RU003654"/>
    </source>
</evidence>
<proteinExistence type="inferred from homology"/>
<dbReference type="PANTHER" id="PTHR11716">
    <property type="entry name" value="PHOSPHOLIPASE A2 FAMILY MEMBER"/>
    <property type="match status" value="1"/>
</dbReference>
<protein>
    <recommendedName>
        <fullName evidence="3">phospholipase A2</fullName>
        <ecNumber evidence="3">3.1.1.4</ecNumber>
    </recommendedName>
</protein>
<accession>A0ABN8RF68</accession>